<dbReference type="InterPro" id="IPR035906">
    <property type="entry name" value="MetI-like_sf"/>
</dbReference>
<keyword evidence="5 7" id="KW-1133">Transmembrane helix</keyword>
<feature type="transmembrane region" description="Helical" evidence="7">
    <location>
        <begin position="184"/>
        <end position="212"/>
    </location>
</feature>
<gene>
    <name evidence="9" type="ORF">CR165_03115</name>
</gene>
<dbReference type="PANTHER" id="PTHR30193">
    <property type="entry name" value="ABC TRANSPORTER PERMEASE PROTEIN"/>
    <property type="match status" value="1"/>
</dbReference>
<dbReference type="Pfam" id="PF00528">
    <property type="entry name" value="BPD_transp_1"/>
    <property type="match status" value="1"/>
</dbReference>
<comment type="similarity">
    <text evidence="7">Belongs to the binding-protein-dependent transport system permease family.</text>
</comment>
<feature type="transmembrane region" description="Helical" evidence="7">
    <location>
        <begin position="102"/>
        <end position="123"/>
    </location>
</feature>
<reference evidence="10" key="1">
    <citation type="submission" date="2017-10" db="EMBL/GenBank/DDBJ databases">
        <authorList>
            <person name="Toshchakov S.V."/>
            <person name="Goeva M.A."/>
        </authorList>
    </citation>
    <scope>NUCLEOTIDE SEQUENCE [LARGE SCALE GENOMIC DNA]</scope>
    <source>
        <strain evidence="10">JR1/69-1-13</strain>
    </source>
</reference>
<evidence type="ECO:0000256" key="2">
    <source>
        <dbReference type="ARBA" id="ARBA00022448"/>
    </source>
</evidence>
<dbReference type="Proteomes" id="UP000245048">
    <property type="component" value="Unassembled WGS sequence"/>
</dbReference>
<evidence type="ECO:0000256" key="3">
    <source>
        <dbReference type="ARBA" id="ARBA00022475"/>
    </source>
</evidence>
<comment type="caution">
    <text evidence="9">The sequence shown here is derived from an EMBL/GenBank/DDBJ whole genome shotgun (WGS) entry which is preliminary data.</text>
</comment>
<keyword evidence="6 7" id="KW-0472">Membrane</keyword>
<evidence type="ECO:0000259" key="8">
    <source>
        <dbReference type="PROSITE" id="PS50928"/>
    </source>
</evidence>
<accession>A0A2U1V7I8</accession>
<comment type="subcellular location">
    <subcellularLocation>
        <location evidence="1 7">Cell membrane</location>
        <topology evidence="1 7">Multi-pass membrane protein</topology>
    </subcellularLocation>
</comment>
<feature type="transmembrane region" description="Helical" evidence="7">
    <location>
        <begin position="290"/>
        <end position="310"/>
    </location>
</feature>
<dbReference type="CDD" id="cd06261">
    <property type="entry name" value="TM_PBP2"/>
    <property type="match status" value="1"/>
</dbReference>
<sequence>MPAAAVCATPPWCRSRALSEAVLSAAPARREGATGEALTAWALGLPAVLAYLVLLLLPTLAAILLAFTDYELGAPAFAWIGLDNFSELLRDRGFAQALRNTVFYVAVVTPGSILGALALALLIEAGTRGRTLFRAVFFLPVVSLTVAMASAWQYLLHPSIGPLNAVLRQVGIDGPAWLSSSDTVMWSLAAIGIWENLGFNLVLFLAGLTAIPREMYAAAEVDGAPSAWERFRLVTWPMLGPTTLFVLTITMIRSVRVFDTVKVLTQGGPNRASEVLLHAMYLEGFTYFRLGYSAAITLVFLAIVLALMWLQTRVLDKRVHYG</sequence>
<keyword evidence="2 7" id="KW-0813">Transport</keyword>
<dbReference type="GO" id="GO:0005886">
    <property type="term" value="C:plasma membrane"/>
    <property type="evidence" value="ECO:0007669"/>
    <property type="project" value="UniProtKB-SubCell"/>
</dbReference>
<dbReference type="GO" id="GO:0055085">
    <property type="term" value="P:transmembrane transport"/>
    <property type="evidence" value="ECO:0007669"/>
    <property type="project" value="InterPro"/>
</dbReference>
<feature type="transmembrane region" description="Helical" evidence="7">
    <location>
        <begin position="233"/>
        <end position="252"/>
    </location>
</feature>
<proteinExistence type="inferred from homology"/>
<evidence type="ECO:0000256" key="4">
    <source>
        <dbReference type="ARBA" id="ARBA00022692"/>
    </source>
</evidence>
<dbReference type="SUPFAM" id="SSF161098">
    <property type="entry name" value="MetI-like"/>
    <property type="match status" value="1"/>
</dbReference>
<dbReference type="PROSITE" id="PS50928">
    <property type="entry name" value="ABC_TM1"/>
    <property type="match status" value="1"/>
</dbReference>
<evidence type="ECO:0000256" key="1">
    <source>
        <dbReference type="ARBA" id="ARBA00004651"/>
    </source>
</evidence>
<evidence type="ECO:0000313" key="9">
    <source>
        <dbReference type="EMBL" id="PWC29879.1"/>
    </source>
</evidence>
<keyword evidence="4 7" id="KW-0812">Transmembrane</keyword>
<protein>
    <submittedName>
        <fullName evidence="9">ABC transporter permease</fullName>
    </submittedName>
</protein>
<organism evidence="9 10">
    <name type="scientific">Teichococcus aestuarii</name>
    <dbReference type="NCBI Taxonomy" id="568898"/>
    <lineage>
        <taxon>Bacteria</taxon>
        <taxon>Pseudomonadati</taxon>
        <taxon>Pseudomonadota</taxon>
        <taxon>Alphaproteobacteria</taxon>
        <taxon>Acetobacterales</taxon>
        <taxon>Roseomonadaceae</taxon>
        <taxon>Roseomonas</taxon>
    </lineage>
</organism>
<dbReference type="InterPro" id="IPR051393">
    <property type="entry name" value="ABC_transporter_permease"/>
</dbReference>
<evidence type="ECO:0000313" key="10">
    <source>
        <dbReference type="Proteomes" id="UP000245048"/>
    </source>
</evidence>
<evidence type="ECO:0000256" key="7">
    <source>
        <dbReference type="RuleBase" id="RU363032"/>
    </source>
</evidence>
<evidence type="ECO:0000256" key="5">
    <source>
        <dbReference type="ARBA" id="ARBA00022989"/>
    </source>
</evidence>
<dbReference type="AlphaFoldDB" id="A0A2U1V7I8"/>
<dbReference type="EMBL" id="PDOA01000002">
    <property type="protein sequence ID" value="PWC29879.1"/>
    <property type="molecule type" value="Genomic_DNA"/>
</dbReference>
<dbReference type="OrthoDB" id="9773727at2"/>
<dbReference type="Gene3D" id="1.10.3720.10">
    <property type="entry name" value="MetI-like"/>
    <property type="match status" value="1"/>
</dbReference>
<name>A0A2U1V7I8_9PROT</name>
<dbReference type="InterPro" id="IPR000515">
    <property type="entry name" value="MetI-like"/>
</dbReference>
<feature type="transmembrane region" description="Helical" evidence="7">
    <location>
        <begin position="135"/>
        <end position="155"/>
    </location>
</feature>
<feature type="domain" description="ABC transmembrane type-1" evidence="8">
    <location>
        <begin position="98"/>
        <end position="311"/>
    </location>
</feature>
<evidence type="ECO:0000256" key="6">
    <source>
        <dbReference type="ARBA" id="ARBA00023136"/>
    </source>
</evidence>
<keyword evidence="3" id="KW-1003">Cell membrane</keyword>
<keyword evidence="10" id="KW-1185">Reference proteome</keyword>
<feature type="transmembrane region" description="Helical" evidence="7">
    <location>
        <begin position="38"/>
        <end position="67"/>
    </location>
</feature>
<dbReference type="PANTHER" id="PTHR30193:SF37">
    <property type="entry name" value="INNER MEMBRANE ABC TRANSPORTER PERMEASE PROTEIN YCJO"/>
    <property type="match status" value="1"/>
</dbReference>